<feature type="transmembrane region" description="Helical" evidence="1">
    <location>
        <begin position="113"/>
        <end position="133"/>
    </location>
</feature>
<dbReference type="PANTHER" id="PTHR37308:SF1">
    <property type="entry name" value="POLYPRENYL-PHOSPHATE TRANSPORTER"/>
    <property type="match status" value="1"/>
</dbReference>
<organism evidence="2 3">
    <name type="scientific">Anaeroplasma bactoclasticum</name>
    <dbReference type="NCBI Taxonomy" id="2088"/>
    <lineage>
        <taxon>Bacteria</taxon>
        <taxon>Bacillati</taxon>
        <taxon>Mycoplasmatota</taxon>
        <taxon>Mollicutes</taxon>
        <taxon>Anaeroplasmatales</taxon>
        <taxon>Anaeroplasmataceae</taxon>
        <taxon>Anaeroplasma</taxon>
    </lineage>
</organism>
<feature type="transmembrane region" description="Helical" evidence="1">
    <location>
        <begin position="268"/>
        <end position="288"/>
    </location>
</feature>
<protein>
    <submittedName>
        <fullName evidence="2">Putative membrane protein</fullName>
    </submittedName>
</protein>
<evidence type="ECO:0000313" key="3">
    <source>
        <dbReference type="Proteomes" id="UP000266506"/>
    </source>
</evidence>
<feature type="transmembrane region" description="Helical" evidence="1">
    <location>
        <begin position="203"/>
        <end position="222"/>
    </location>
</feature>
<keyword evidence="1" id="KW-0472">Membrane</keyword>
<dbReference type="InterPro" id="IPR007163">
    <property type="entry name" value="VCA0040-like"/>
</dbReference>
<dbReference type="Pfam" id="PF04018">
    <property type="entry name" value="VCA0040-like"/>
    <property type="match status" value="1"/>
</dbReference>
<name>A0A397RVM2_9MOLU</name>
<feature type="transmembrane region" description="Helical" evidence="1">
    <location>
        <begin position="83"/>
        <end position="101"/>
    </location>
</feature>
<feature type="transmembrane region" description="Helical" evidence="1">
    <location>
        <begin position="234"/>
        <end position="256"/>
    </location>
</feature>
<comment type="caution">
    <text evidence="2">The sequence shown here is derived from an EMBL/GenBank/DDBJ whole genome shotgun (WGS) entry which is preliminary data.</text>
</comment>
<dbReference type="PANTHER" id="PTHR37308">
    <property type="entry name" value="INTEGRAL MEMBRANE PROTEIN"/>
    <property type="match status" value="1"/>
</dbReference>
<dbReference type="Proteomes" id="UP000266506">
    <property type="component" value="Unassembled WGS sequence"/>
</dbReference>
<keyword evidence="1" id="KW-1133">Transmembrane helix</keyword>
<evidence type="ECO:0000313" key="2">
    <source>
        <dbReference type="EMBL" id="RIA75667.1"/>
    </source>
</evidence>
<accession>A0A397RVM2</accession>
<sequence>MKHILTFLKGVLFGASNLIPGMSGGTMLVITKIYDKLLDSIANIFKKFKAVIIFLLIFAVGAIIGILGGGIFLKRVMLEYIPLPTYCFFAGIILGSVPMLAKPVIKKINWKYVISFILGALAVIGLMFLGLAFNKDSSVPIGDVTLEFKDYALLFVSGFIGCFAMLIPGVSGVLMLVVFNYYGTFMDAIAHITKFSMAGYHNVILVLLPVGLGIIAGLIPASKLLSWMFKRFPIGSYFAILGFVLASIPVIFVNFFQEYGSNPSTTATLQIILGFISLPIGFVLSYFLSKLKMNNKEDNEIDGNTIVVEEKEIQQEQVEEIEENKPNIIKDEQP</sequence>
<feature type="transmembrane region" description="Helical" evidence="1">
    <location>
        <begin position="153"/>
        <end position="182"/>
    </location>
</feature>
<evidence type="ECO:0000256" key="1">
    <source>
        <dbReference type="SAM" id="Phobius"/>
    </source>
</evidence>
<feature type="transmembrane region" description="Helical" evidence="1">
    <location>
        <begin position="51"/>
        <end position="71"/>
    </location>
</feature>
<gene>
    <name evidence="2" type="ORF">EI71_01235</name>
</gene>
<keyword evidence="3" id="KW-1185">Reference proteome</keyword>
<reference evidence="2 3" key="1">
    <citation type="submission" date="2018-08" db="EMBL/GenBank/DDBJ databases">
        <title>Genomic Encyclopedia of Archaeal and Bacterial Type Strains, Phase II (KMG-II): from individual species to whole genera.</title>
        <authorList>
            <person name="Goeker M."/>
        </authorList>
    </citation>
    <scope>NUCLEOTIDE SEQUENCE [LARGE SCALE GENOMIC DNA]</scope>
    <source>
        <strain evidence="2 3">ATCC 27112</strain>
    </source>
</reference>
<dbReference type="AlphaFoldDB" id="A0A397RVM2"/>
<dbReference type="OrthoDB" id="9793746at2"/>
<keyword evidence="1" id="KW-0812">Transmembrane</keyword>
<feature type="transmembrane region" description="Helical" evidence="1">
    <location>
        <begin position="12"/>
        <end position="30"/>
    </location>
</feature>
<dbReference type="EMBL" id="QXEV01000013">
    <property type="protein sequence ID" value="RIA75667.1"/>
    <property type="molecule type" value="Genomic_DNA"/>
</dbReference>
<proteinExistence type="predicted"/>
<dbReference type="RefSeq" id="WP_119016365.1">
    <property type="nucleotide sequence ID" value="NZ_QXEV01000013.1"/>
</dbReference>
<dbReference type="InParanoid" id="A0A397RVM2"/>